<dbReference type="EMBL" id="JEMG01000001">
    <property type="protein sequence ID" value="EYC51876.1"/>
    <property type="molecule type" value="Genomic_DNA"/>
</dbReference>
<dbReference type="InterPro" id="IPR010982">
    <property type="entry name" value="Lambda_DNA-bd_dom_sf"/>
</dbReference>
<sequence>MNDPKRASMPPELKAEAERLKAIWNSRPHRTQAEFGDAYGLGNQSNVGHYLNGRSRLNFTAAAAFAKELGCQIADFSPRLAAQLAKISPIEIAGPQRPSFAEYKADGEFGHLTVARDGGAAARDTSDELSIPQYETGSRISEGNLVLEGKQPGMIKSWRVDLAWLRMNVRHYTSVQNLCIVTGFGPSMRPRFNPGDPLLMDKGITSMDVDGVYFFRIGDSGYIKQLQRIPSERGTIYRAKSYNPDYEPFDITAKMDFQVFGKILTIWKSEQV</sequence>
<dbReference type="Gene3D" id="2.10.109.10">
    <property type="entry name" value="Umud Fragment, subunit A"/>
    <property type="match status" value="1"/>
</dbReference>
<dbReference type="PANTHER" id="PTHR40661:SF3">
    <property type="entry name" value="FELS-1 PROPHAGE TRANSCRIPTIONAL REGULATOR"/>
    <property type="match status" value="1"/>
</dbReference>
<accession>A0A016XJ38</accession>
<dbReference type="PROSITE" id="PS50943">
    <property type="entry name" value="HTH_CROC1"/>
    <property type="match status" value="1"/>
</dbReference>
<dbReference type="eggNOG" id="COG1974">
    <property type="taxonomic scope" value="Bacteria"/>
</dbReference>
<dbReference type="PANTHER" id="PTHR40661">
    <property type="match status" value="1"/>
</dbReference>
<dbReference type="RefSeq" id="WP_051509790.1">
    <property type="nucleotide sequence ID" value="NZ_JEMG01000001.1"/>
</dbReference>
<dbReference type="SUPFAM" id="SSF51306">
    <property type="entry name" value="LexA/Signal peptidase"/>
    <property type="match status" value="1"/>
</dbReference>
<evidence type="ECO:0000313" key="5">
    <source>
        <dbReference type="EMBL" id="EYC51876.1"/>
    </source>
</evidence>
<dbReference type="OrthoDB" id="7011085at2"/>
<evidence type="ECO:0000259" key="4">
    <source>
        <dbReference type="PROSITE" id="PS50943"/>
    </source>
</evidence>
<dbReference type="InterPro" id="IPR036286">
    <property type="entry name" value="LexA/Signal_pep-like_sf"/>
</dbReference>
<organism evidence="5 6">
    <name type="scientific">Hylemonella gracilis str. Niagara R</name>
    <dbReference type="NCBI Taxonomy" id="1458275"/>
    <lineage>
        <taxon>Bacteria</taxon>
        <taxon>Pseudomonadati</taxon>
        <taxon>Pseudomonadota</taxon>
        <taxon>Betaproteobacteria</taxon>
        <taxon>Burkholderiales</taxon>
        <taxon>Comamonadaceae</taxon>
        <taxon>Hylemonella</taxon>
    </lineage>
</organism>
<gene>
    <name evidence="5" type="ORF">AZ34_12940</name>
</gene>
<reference evidence="5 6" key="1">
    <citation type="submission" date="2014-02" db="EMBL/GenBank/DDBJ databases">
        <title>Draft Genome of Hylemonella gracilis isolated from the Niagara River.</title>
        <authorList>
            <person name="Pawlowski D.R."/>
            <person name="Koudelka G.B."/>
        </authorList>
    </citation>
    <scope>NUCLEOTIDE SEQUENCE [LARGE SCALE GENOMIC DNA]</scope>
    <source>
        <strain evidence="5 6">Niagara R</strain>
    </source>
</reference>
<protein>
    <submittedName>
        <fullName evidence="5">Transcriptional regulator</fullName>
    </submittedName>
</protein>
<dbReference type="SUPFAM" id="SSF47413">
    <property type="entry name" value="lambda repressor-like DNA-binding domains"/>
    <property type="match status" value="1"/>
</dbReference>
<dbReference type="Pfam" id="PF00717">
    <property type="entry name" value="Peptidase_S24"/>
    <property type="match status" value="1"/>
</dbReference>
<name>A0A016XJ38_9BURK</name>
<dbReference type="InterPro" id="IPR015927">
    <property type="entry name" value="Peptidase_S24_S26A/B/C"/>
</dbReference>
<dbReference type="InterPro" id="IPR001387">
    <property type="entry name" value="Cro/C1-type_HTH"/>
</dbReference>
<comment type="caution">
    <text evidence="5">The sequence shown here is derived from an EMBL/GenBank/DDBJ whole genome shotgun (WGS) entry which is preliminary data.</text>
</comment>
<dbReference type="CDD" id="cd00093">
    <property type="entry name" value="HTH_XRE"/>
    <property type="match status" value="1"/>
</dbReference>
<proteinExistence type="predicted"/>
<dbReference type="Gene3D" id="1.10.260.40">
    <property type="entry name" value="lambda repressor-like DNA-binding domains"/>
    <property type="match status" value="1"/>
</dbReference>
<keyword evidence="1" id="KW-0805">Transcription regulation</keyword>
<evidence type="ECO:0000256" key="1">
    <source>
        <dbReference type="ARBA" id="ARBA00023015"/>
    </source>
</evidence>
<dbReference type="Proteomes" id="UP000023268">
    <property type="component" value="Unassembled WGS sequence"/>
</dbReference>
<evidence type="ECO:0000256" key="2">
    <source>
        <dbReference type="ARBA" id="ARBA00023125"/>
    </source>
</evidence>
<feature type="domain" description="HTH cro/C1-type" evidence="4">
    <location>
        <begin position="31"/>
        <end position="76"/>
    </location>
</feature>
<dbReference type="AlphaFoldDB" id="A0A016XJ38"/>
<evidence type="ECO:0000313" key="6">
    <source>
        <dbReference type="Proteomes" id="UP000023268"/>
    </source>
</evidence>
<keyword evidence="2" id="KW-0238">DNA-binding</keyword>
<dbReference type="InterPro" id="IPR039418">
    <property type="entry name" value="LexA-like"/>
</dbReference>
<evidence type="ECO:0000256" key="3">
    <source>
        <dbReference type="ARBA" id="ARBA00023163"/>
    </source>
</evidence>
<dbReference type="GO" id="GO:0003677">
    <property type="term" value="F:DNA binding"/>
    <property type="evidence" value="ECO:0007669"/>
    <property type="project" value="UniProtKB-KW"/>
</dbReference>
<dbReference type="eggNOG" id="COG2932">
    <property type="taxonomic scope" value="Bacteria"/>
</dbReference>
<keyword evidence="3" id="KW-0804">Transcription</keyword>
<dbReference type="CDD" id="cd06529">
    <property type="entry name" value="S24_LexA-like"/>
    <property type="match status" value="1"/>
</dbReference>